<proteinExistence type="predicted"/>
<dbReference type="EMBL" id="JBBPBN010000006">
    <property type="protein sequence ID" value="KAK9036154.1"/>
    <property type="molecule type" value="Genomic_DNA"/>
</dbReference>
<reference evidence="1 2" key="1">
    <citation type="journal article" date="2024" name="G3 (Bethesda)">
        <title>Genome assembly of Hibiscus sabdariffa L. provides insights into metabolisms of medicinal natural products.</title>
        <authorList>
            <person name="Kim T."/>
        </authorList>
    </citation>
    <scope>NUCLEOTIDE SEQUENCE [LARGE SCALE GENOMIC DNA]</scope>
    <source>
        <strain evidence="1">TK-2024</strain>
        <tissue evidence="1">Old leaves</tissue>
    </source>
</reference>
<comment type="caution">
    <text evidence="1">The sequence shown here is derived from an EMBL/GenBank/DDBJ whole genome shotgun (WGS) entry which is preliminary data.</text>
</comment>
<evidence type="ECO:0000313" key="2">
    <source>
        <dbReference type="Proteomes" id="UP001396334"/>
    </source>
</evidence>
<sequence length="81" mass="9129">MVECTILIYKGQQSRVDNEGQTNIIVISSEVDPTITRSDQISYSSFRLFKVVVSVSLVFSSPLWISSELDQVIYVILIDLT</sequence>
<dbReference type="Proteomes" id="UP001396334">
    <property type="component" value="Unassembled WGS sequence"/>
</dbReference>
<evidence type="ECO:0000313" key="1">
    <source>
        <dbReference type="EMBL" id="KAK9036154.1"/>
    </source>
</evidence>
<name>A0ABR2TFX5_9ROSI</name>
<keyword evidence="2" id="KW-1185">Reference proteome</keyword>
<organism evidence="1 2">
    <name type="scientific">Hibiscus sabdariffa</name>
    <name type="common">roselle</name>
    <dbReference type="NCBI Taxonomy" id="183260"/>
    <lineage>
        <taxon>Eukaryota</taxon>
        <taxon>Viridiplantae</taxon>
        <taxon>Streptophyta</taxon>
        <taxon>Embryophyta</taxon>
        <taxon>Tracheophyta</taxon>
        <taxon>Spermatophyta</taxon>
        <taxon>Magnoliopsida</taxon>
        <taxon>eudicotyledons</taxon>
        <taxon>Gunneridae</taxon>
        <taxon>Pentapetalae</taxon>
        <taxon>rosids</taxon>
        <taxon>malvids</taxon>
        <taxon>Malvales</taxon>
        <taxon>Malvaceae</taxon>
        <taxon>Malvoideae</taxon>
        <taxon>Hibiscus</taxon>
    </lineage>
</organism>
<protein>
    <submittedName>
        <fullName evidence="1">Uncharacterized protein</fullName>
    </submittedName>
</protein>
<accession>A0ABR2TFX5</accession>
<gene>
    <name evidence="1" type="ORF">V6N11_078166</name>
</gene>